<feature type="compositionally biased region" description="Pro residues" evidence="1">
    <location>
        <begin position="247"/>
        <end position="267"/>
    </location>
</feature>
<name>A0A439D455_9PEZI</name>
<feature type="signal peptide" evidence="2">
    <location>
        <begin position="1"/>
        <end position="18"/>
    </location>
</feature>
<dbReference type="InterPro" id="IPR056002">
    <property type="entry name" value="DUF7580"/>
</dbReference>
<accession>A0A439D455</accession>
<dbReference type="EMBL" id="RYZI01000164">
    <property type="protein sequence ID" value="RWA09187.1"/>
    <property type="molecule type" value="Genomic_DNA"/>
</dbReference>
<evidence type="ECO:0000256" key="1">
    <source>
        <dbReference type="SAM" id="MobiDB-lite"/>
    </source>
</evidence>
<feature type="domain" description="DUF7580" evidence="3">
    <location>
        <begin position="177"/>
        <end position="553"/>
    </location>
</feature>
<sequence>MAELAGLVLGALPLVIWALERYSEPFETLHRYRLTIESFRSQIIIQQHQLEKTLSNVGLSKNASKEELQECFEAKFPQMSRELLIIVRQMDDVAKDLMKSLDVSIDEKQGSPLDKIQWSWSRVKNSLNTKKRNRLLEDLRHCNEDLRRVVEKAELPEEADSSKIQELKLRFNPQRCSSIRKCLTSLHRALGAGLSCACPSPHQAAVDLDWEAYESDETRVYKVAVSYNGTSQPLPHWKKLHIAPDVTPEPTPPNPNLLPPVSPPRTPSPTSFIKSKIVRFASFSGLRTSPPSPALSGSVSVVASVASSVIITTRPEITNLCNAVCTENMPHDLNGYFRDPERDPSGDGHRRFILESKQPDLFKITEAFQLKSLITLDDLPTGRQNPICSLSAKQRYGIAASIAWSVLHLGETPWLGESWCEKQANLFLEKNRNAGAPDSPKFYLSYLFSMSPPPEERSSSELDELIPNRAIFALGVILVELCMIDLRSGSLIEDYRTAVRRLDDVRRIAGSAYGDAAERCIKFSFPGRDLYKNFDMERFRKKFYDDVVAPVQAAYYLMPG</sequence>
<comment type="caution">
    <text evidence="4">The sequence shown here is derived from an EMBL/GenBank/DDBJ whole genome shotgun (WGS) entry which is preliminary data.</text>
</comment>
<dbReference type="Pfam" id="PF24476">
    <property type="entry name" value="DUF7580"/>
    <property type="match status" value="1"/>
</dbReference>
<reference evidence="4 5" key="1">
    <citation type="submission" date="2018-12" db="EMBL/GenBank/DDBJ databases">
        <title>Draft genome sequence of Xylaria grammica IHI A82.</title>
        <authorList>
            <person name="Buettner E."/>
            <person name="Kellner H."/>
        </authorList>
    </citation>
    <scope>NUCLEOTIDE SEQUENCE [LARGE SCALE GENOMIC DNA]</scope>
    <source>
        <strain evidence="4 5">IHI A82</strain>
    </source>
</reference>
<evidence type="ECO:0000313" key="5">
    <source>
        <dbReference type="Proteomes" id="UP000286045"/>
    </source>
</evidence>
<organism evidence="4 5">
    <name type="scientific">Xylaria grammica</name>
    <dbReference type="NCBI Taxonomy" id="363999"/>
    <lineage>
        <taxon>Eukaryota</taxon>
        <taxon>Fungi</taxon>
        <taxon>Dikarya</taxon>
        <taxon>Ascomycota</taxon>
        <taxon>Pezizomycotina</taxon>
        <taxon>Sordariomycetes</taxon>
        <taxon>Xylariomycetidae</taxon>
        <taxon>Xylariales</taxon>
        <taxon>Xylariaceae</taxon>
        <taxon>Xylaria</taxon>
    </lineage>
</organism>
<feature type="chain" id="PRO_5019095831" description="DUF7580 domain-containing protein" evidence="2">
    <location>
        <begin position="19"/>
        <end position="560"/>
    </location>
</feature>
<dbReference type="PANTHER" id="PTHR35186">
    <property type="entry name" value="ANK_REP_REGION DOMAIN-CONTAINING PROTEIN"/>
    <property type="match status" value="1"/>
</dbReference>
<protein>
    <recommendedName>
        <fullName evidence="3">DUF7580 domain-containing protein</fullName>
    </recommendedName>
</protein>
<dbReference type="AlphaFoldDB" id="A0A439D455"/>
<evidence type="ECO:0000313" key="4">
    <source>
        <dbReference type="EMBL" id="RWA09187.1"/>
    </source>
</evidence>
<proteinExistence type="predicted"/>
<dbReference type="PANTHER" id="PTHR35186:SF4">
    <property type="entry name" value="PRION-INHIBITION AND PROPAGATION HELO DOMAIN-CONTAINING PROTEIN"/>
    <property type="match status" value="1"/>
</dbReference>
<feature type="region of interest" description="Disordered" evidence="1">
    <location>
        <begin position="243"/>
        <end position="268"/>
    </location>
</feature>
<evidence type="ECO:0000259" key="3">
    <source>
        <dbReference type="Pfam" id="PF24476"/>
    </source>
</evidence>
<gene>
    <name evidence="4" type="ORF">EKO27_g5904</name>
</gene>
<dbReference type="Proteomes" id="UP000286045">
    <property type="component" value="Unassembled WGS sequence"/>
</dbReference>
<keyword evidence="5" id="KW-1185">Reference proteome</keyword>
<keyword evidence="2" id="KW-0732">Signal</keyword>
<evidence type="ECO:0000256" key="2">
    <source>
        <dbReference type="SAM" id="SignalP"/>
    </source>
</evidence>